<evidence type="ECO:0000313" key="1">
    <source>
        <dbReference type="EMBL" id="OAY42646.1"/>
    </source>
</evidence>
<gene>
    <name evidence="1" type="ORF">MANES_08G004400</name>
</gene>
<accession>A0A2C9VC83</accession>
<organism evidence="1">
    <name type="scientific">Manihot esculenta</name>
    <name type="common">Cassava</name>
    <name type="synonym">Jatropha manihot</name>
    <dbReference type="NCBI Taxonomy" id="3983"/>
    <lineage>
        <taxon>Eukaryota</taxon>
        <taxon>Viridiplantae</taxon>
        <taxon>Streptophyta</taxon>
        <taxon>Embryophyta</taxon>
        <taxon>Tracheophyta</taxon>
        <taxon>Spermatophyta</taxon>
        <taxon>Magnoliopsida</taxon>
        <taxon>eudicotyledons</taxon>
        <taxon>Gunneridae</taxon>
        <taxon>Pentapetalae</taxon>
        <taxon>rosids</taxon>
        <taxon>fabids</taxon>
        <taxon>Malpighiales</taxon>
        <taxon>Euphorbiaceae</taxon>
        <taxon>Crotonoideae</taxon>
        <taxon>Manihoteae</taxon>
        <taxon>Manihot</taxon>
    </lineage>
</organism>
<protein>
    <submittedName>
        <fullName evidence="1">Uncharacterized protein</fullName>
    </submittedName>
</protein>
<reference evidence="1" key="1">
    <citation type="submission" date="2016-02" db="EMBL/GenBank/DDBJ databases">
        <title>WGS assembly of Manihot esculenta.</title>
        <authorList>
            <person name="Bredeson J.V."/>
            <person name="Prochnik S.E."/>
            <person name="Lyons J.B."/>
            <person name="Schmutz J."/>
            <person name="Grimwood J."/>
            <person name="Vrebalov J."/>
            <person name="Bart R.S."/>
            <person name="Amuge T."/>
            <person name="Ferguson M.E."/>
            <person name="Green R."/>
            <person name="Putnam N."/>
            <person name="Stites J."/>
            <person name="Rounsley S."/>
            <person name="Rokhsar D.S."/>
        </authorList>
    </citation>
    <scope>NUCLEOTIDE SEQUENCE [LARGE SCALE GENOMIC DNA]</scope>
    <source>
        <tissue evidence="1">Leaf</tissue>
    </source>
</reference>
<name>A0A2C9VC83_MANES</name>
<sequence length="87" mass="10243">MAGNGPLLQCKFWKWPFFRIVLYDLELCCNANSGKCKLYKSFSLLAFQANDLMILTHNLWATMQQPFFHCNLKIVYHMVNPTLHNLF</sequence>
<proteinExistence type="predicted"/>
<dbReference type="AlphaFoldDB" id="A0A2C9VC83"/>
<dbReference type="EMBL" id="CM004394">
    <property type="protein sequence ID" value="OAY42646.1"/>
    <property type="molecule type" value="Genomic_DNA"/>
</dbReference>